<evidence type="ECO:0000313" key="2">
    <source>
        <dbReference type="Proteomes" id="UP000243605"/>
    </source>
</evidence>
<sequence length="106" mass="12511">MNLHGQIDLFDDVIKEGETFVIVVQEVLENNGILQKKLLREYQSLTAEMMKNLYEHLRDIYLNEKLSDKGQYFTITVYTNEDYAGENIFAHVKRYKNSKEWTATSK</sequence>
<reference evidence="1 2" key="1">
    <citation type="submission" date="2016-10" db="EMBL/GenBank/DDBJ databases">
        <authorList>
            <person name="Varghese N."/>
            <person name="Submissions S."/>
        </authorList>
    </citation>
    <scope>NUCLEOTIDE SEQUENCE [LARGE SCALE GENOMIC DNA]</scope>
    <source>
        <strain evidence="1 2">IBRC-M10081</strain>
    </source>
</reference>
<organism evidence="1 2">
    <name type="scientific">Aliicoccus persicus</name>
    <dbReference type="NCBI Taxonomy" id="930138"/>
    <lineage>
        <taxon>Bacteria</taxon>
        <taxon>Bacillati</taxon>
        <taxon>Bacillota</taxon>
        <taxon>Bacilli</taxon>
        <taxon>Bacillales</taxon>
        <taxon>Staphylococcaceae</taxon>
        <taxon>Aliicoccus</taxon>
    </lineage>
</organism>
<accession>A0A662Z6G9</accession>
<proteinExistence type="predicted"/>
<dbReference type="AlphaFoldDB" id="A0A662Z6G9"/>
<dbReference type="EMBL" id="FOIT01000006">
    <property type="protein sequence ID" value="SEW15905.1"/>
    <property type="molecule type" value="Genomic_DNA"/>
</dbReference>
<keyword evidence="2" id="KW-1185">Reference proteome</keyword>
<dbReference type="OrthoDB" id="2418345at2"/>
<gene>
    <name evidence="1" type="ORF">SAMN05192557_1895</name>
</gene>
<dbReference type="Proteomes" id="UP000243605">
    <property type="component" value="Unassembled WGS sequence"/>
</dbReference>
<dbReference type="RefSeq" id="WP_091476314.1">
    <property type="nucleotide sequence ID" value="NZ_FOIT01000006.1"/>
</dbReference>
<name>A0A662Z6G9_9STAP</name>
<protein>
    <submittedName>
        <fullName evidence="1">Uncharacterized protein</fullName>
    </submittedName>
</protein>
<evidence type="ECO:0000313" key="1">
    <source>
        <dbReference type="EMBL" id="SEW15905.1"/>
    </source>
</evidence>